<evidence type="ECO:0000256" key="1">
    <source>
        <dbReference type="SAM" id="MobiDB-lite"/>
    </source>
</evidence>
<comment type="caution">
    <text evidence="2">The sequence shown here is derived from an EMBL/GenBank/DDBJ whole genome shotgun (WGS) entry which is preliminary data.</text>
</comment>
<dbReference type="AlphaFoldDB" id="A0A9J5XHD6"/>
<sequence length="192" mass="21273">SQSSPVGDPKAVAPTQASTTTTATVEPEIGAPTQPTFNTTIESLVVEDDFPVLDSNQSTENSSDSNHEDIFHEGDAIYESDVHEKNINLRAEKRSYQRRKRTERVPKDPKEVLVAEVGPDVGFDETELVDKNIKAAYINSQASFTRGINFGNVQETPFEAELKANLAHMALLGNKDIVLDLLHYDVKPWCKM</sequence>
<accession>A0A9J5XHD6</accession>
<evidence type="ECO:0000313" key="3">
    <source>
        <dbReference type="Proteomes" id="UP000824120"/>
    </source>
</evidence>
<protein>
    <submittedName>
        <fullName evidence="2">Uncharacterized protein</fullName>
    </submittedName>
</protein>
<feature type="non-terminal residue" evidence="2">
    <location>
        <position position="1"/>
    </location>
</feature>
<name>A0A9J5XHD6_SOLCO</name>
<evidence type="ECO:0000313" key="2">
    <source>
        <dbReference type="EMBL" id="KAG5586558.1"/>
    </source>
</evidence>
<dbReference type="EMBL" id="JACXVP010000009">
    <property type="protein sequence ID" value="KAG5586558.1"/>
    <property type="molecule type" value="Genomic_DNA"/>
</dbReference>
<feature type="compositionally biased region" description="Low complexity" evidence="1">
    <location>
        <begin position="11"/>
        <end position="24"/>
    </location>
</feature>
<reference evidence="2 3" key="1">
    <citation type="submission" date="2020-09" db="EMBL/GenBank/DDBJ databases">
        <title>De no assembly of potato wild relative species, Solanum commersonii.</title>
        <authorList>
            <person name="Cho K."/>
        </authorList>
    </citation>
    <scope>NUCLEOTIDE SEQUENCE [LARGE SCALE GENOMIC DNA]</scope>
    <source>
        <strain evidence="2">LZ3.2</strain>
        <tissue evidence="2">Leaf</tissue>
    </source>
</reference>
<keyword evidence="3" id="KW-1185">Reference proteome</keyword>
<proteinExistence type="predicted"/>
<feature type="region of interest" description="Disordered" evidence="1">
    <location>
        <begin position="1"/>
        <end position="39"/>
    </location>
</feature>
<organism evidence="2 3">
    <name type="scientific">Solanum commersonii</name>
    <name type="common">Commerson's wild potato</name>
    <name type="synonym">Commerson's nightshade</name>
    <dbReference type="NCBI Taxonomy" id="4109"/>
    <lineage>
        <taxon>Eukaryota</taxon>
        <taxon>Viridiplantae</taxon>
        <taxon>Streptophyta</taxon>
        <taxon>Embryophyta</taxon>
        <taxon>Tracheophyta</taxon>
        <taxon>Spermatophyta</taxon>
        <taxon>Magnoliopsida</taxon>
        <taxon>eudicotyledons</taxon>
        <taxon>Gunneridae</taxon>
        <taxon>Pentapetalae</taxon>
        <taxon>asterids</taxon>
        <taxon>lamiids</taxon>
        <taxon>Solanales</taxon>
        <taxon>Solanaceae</taxon>
        <taxon>Solanoideae</taxon>
        <taxon>Solaneae</taxon>
        <taxon>Solanum</taxon>
    </lineage>
</organism>
<dbReference type="OrthoDB" id="1327992at2759"/>
<dbReference type="Proteomes" id="UP000824120">
    <property type="component" value="Chromosome 9"/>
</dbReference>
<gene>
    <name evidence="2" type="ORF">H5410_046992</name>
</gene>